<dbReference type="SUPFAM" id="SSF141658">
    <property type="entry name" value="Bacteriophage trimeric proteins domain"/>
    <property type="match status" value="1"/>
</dbReference>
<accession>A0A1I1UBR5</accession>
<dbReference type="Pfam" id="PF21916">
    <property type="entry name" value="mtd_2nd"/>
    <property type="match status" value="1"/>
</dbReference>
<keyword evidence="4" id="KW-1185">Reference proteome</keyword>
<dbReference type="SUPFAM" id="SSF56436">
    <property type="entry name" value="C-type lectin-like"/>
    <property type="match status" value="1"/>
</dbReference>
<evidence type="ECO:0000313" key="4">
    <source>
        <dbReference type="Proteomes" id="UP000198611"/>
    </source>
</evidence>
<gene>
    <name evidence="3" type="ORF">SAMN05660831_02101</name>
</gene>
<evidence type="ECO:0000259" key="2">
    <source>
        <dbReference type="Pfam" id="PF21916"/>
    </source>
</evidence>
<reference evidence="3 4" key="1">
    <citation type="submission" date="2016-10" db="EMBL/GenBank/DDBJ databases">
        <authorList>
            <person name="de Groot N.N."/>
        </authorList>
    </citation>
    <scope>NUCLEOTIDE SEQUENCE [LARGE SCALE GENOMIC DNA]</scope>
    <source>
        <strain evidence="3 4">HL3</strain>
    </source>
</reference>
<evidence type="ECO:0000313" key="3">
    <source>
        <dbReference type="EMBL" id="SFD68272.1"/>
    </source>
</evidence>
<dbReference type="InterPro" id="IPR054114">
    <property type="entry name" value="Mtd_2nd"/>
</dbReference>
<organism evidence="3 4">
    <name type="scientific">Thiohalospira halophila DSM 15071</name>
    <dbReference type="NCBI Taxonomy" id="1123397"/>
    <lineage>
        <taxon>Bacteria</taxon>
        <taxon>Pseudomonadati</taxon>
        <taxon>Pseudomonadota</taxon>
        <taxon>Gammaproteobacteria</taxon>
        <taxon>Thiohalospirales</taxon>
        <taxon>Thiohalospiraceae</taxon>
        <taxon>Thiohalospira</taxon>
    </lineage>
</organism>
<protein>
    <recommendedName>
        <fullName evidence="2">Major tropism determinant second domain-containing protein</fullName>
    </recommendedName>
</protein>
<dbReference type="STRING" id="1123397.SAMN05660831_02101"/>
<sequence>MRMITADGPAALEQAGHVEKSDNGDLLNTPEAAINIGGLAGQGYRLDAVTDLDPTTEEDGTVTSLAVGDDVYFYAVPSGVGDGRANLVASKNATTPDGFTAATSRKFSGFHFGRTRPLDDAHAHVKTYTPAEEIVWNSVWDLLNRPSAPPEGMVRLPSGWWVTIYLLSVGSGSGANVVPVSRYNATPIKDDVYARRDLGIIAGRGGYVLPWAGLFDEYAEGAPEGEDAANDTAWADTSNSGPATTGAVAKAVSSHNVVDAVGNLWDWLDNQHNTGTNYSDDRTVVEVGMYSADLRGEVYHDNWRSAIGGGDFDDGSRGGAGCVYWNAKPWVANGYVGVRGASGPLRARSA</sequence>
<dbReference type="InterPro" id="IPR016187">
    <property type="entry name" value="CTDL_fold"/>
</dbReference>
<feature type="region of interest" description="Disordered" evidence="1">
    <location>
        <begin position="1"/>
        <end position="26"/>
    </location>
</feature>
<feature type="domain" description="Major tropism determinant second" evidence="2">
    <location>
        <begin position="20"/>
        <end position="141"/>
    </location>
</feature>
<evidence type="ECO:0000256" key="1">
    <source>
        <dbReference type="SAM" id="MobiDB-lite"/>
    </source>
</evidence>
<proteinExistence type="predicted"/>
<dbReference type="RefSeq" id="WP_093428735.1">
    <property type="nucleotide sequence ID" value="NZ_FOMJ01000007.1"/>
</dbReference>
<dbReference type="Gene3D" id="3.90.1580.10">
    <property type="entry name" value="paralog of FGE (formylglycine-generating enzyme)"/>
    <property type="match status" value="1"/>
</dbReference>
<dbReference type="InterPro" id="IPR042095">
    <property type="entry name" value="SUMF_sf"/>
</dbReference>
<dbReference type="Gene3D" id="2.80.20.10">
    <property type="entry name" value="Tail fiber receptor-binding protein"/>
    <property type="match status" value="1"/>
</dbReference>
<dbReference type="AlphaFoldDB" id="A0A1I1UBR5"/>
<dbReference type="OrthoDB" id="9770334at2"/>
<dbReference type="EMBL" id="FOMJ01000007">
    <property type="protein sequence ID" value="SFD68272.1"/>
    <property type="molecule type" value="Genomic_DNA"/>
</dbReference>
<dbReference type="Proteomes" id="UP000198611">
    <property type="component" value="Unassembled WGS sequence"/>
</dbReference>
<name>A0A1I1UBR5_9GAMM</name>